<evidence type="ECO:0000256" key="9">
    <source>
        <dbReference type="NCBIfam" id="TIGR00234"/>
    </source>
</evidence>
<protein>
    <recommendedName>
        <fullName evidence="1 9">Tyrosine--tRNA ligase</fullName>
        <ecNumber evidence="1 9">6.1.1.1</ecNumber>
    </recommendedName>
</protein>
<feature type="domain" description="Tyrosine--tRNA ligase SYY-like C-terminal" evidence="12">
    <location>
        <begin position="199"/>
        <end position="261"/>
    </location>
</feature>
<dbReference type="Proteomes" id="UP000229459">
    <property type="component" value="Unassembled WGS sequence"/>
</dbReference>
<keyword evidence="3 11" id="KW-0547">Nucleotide-binding</keyword>
<gene>
    <name evidence="13" type="primary">tyrS</name>
    <name evidence="13" type="ORF">COX08_00950</name>
</gene>
<sequence>LEETLQLAMGFTVQQMIEREMFQRRLKENKPISLHEFLYPVLVTKDALAMDVDIEMGGFDQLFNMSVGRHVIKSVSGKDKLAVTTPILADANGVKIGKTAGNAINIANPPEQLFGQIMSLPDEAIMPCFKLITLVPTSTLTDIEQQIQNNPMETKKELAWEIVKMVQGEEKADFAKDYFEKTVQSRAVPEEIATFEISKLSQTEPDIVTLLVETGLAPSKSHGRRLIEQGAVEIDNQAISDPNKLIVPQPNQIIRAGKRNYRKLI</sequence>
<comment type="similarity">
    <text evidence="11">Belongs to the class-I aminoacyl-tRNA synthetase family.</text>
</comment>
<dbReference type="Gene3D" id="1.10.240.10">
    <property type="entry name" value="Tyrosyl-Transfer RNA Synthetase"/>
    <property type="match status" value="1"/>
</dbReference>
<evidence type="ECO:0000256" key="4">
    <source>
        <dbReference type="ARBA" id="ARBA00022840"/>
    </source>
</evidence>
<dbReference type="CDD" id="cd00165">
    <property type="entry name" value="S4"/>
    <property type="match status" value="1"/>
</dbReference>
<dbReference type="InterPro" id="IPR002305">
    <property type="entry name" value="aa-tRNA-synth_Ic"/>
</dbReference>
<dbReference type="EMBL" id="PCSR01000020">
    <property type="protein sequence ID" value="PIP53446.1"/>
    <property type="molecule type" value="Genomic_DNA"/>
</dbReference>
<dbReference type="GO" id="GO:0003723">
    <property type="term" value="F:RNA binding"/>
    <property type="evidence" value="ECO:0007669"/>
    <property type="project" value="UniProtKB-KW"/>
</dbReference>
<feature type="non-terminal residue" evidence="13">
    <location>
        <position position="1"/>
    </location>
</feature>
<dbReference type="PRINTS" id="PR01040">
    <property type="entry name" value="TRNASYNTHTYR"/>
</dbReference>
<organism evidence="13 14">
    <name type="scientific">Candidatus Beckwithbacteria bacterium CG23_combo_of_CG06-09_8_20_14_all_34_8</name>
    <dbReference type="NCBI Taxonomy" id="1974497"/>
    <lineage>
        <taxon>Bacteria</taxon>
        <taxon>Candidatus Beckwithiibacteriota</taxon>
    </lineage>
</organism>
<dbReference type="PANTHER" id="PTHR11766:SF1">
    <property type="entry name" value="TYROSINE--TRNA LIGASE"/>
    <property type="match status" value="1"/>
</dbReference>
<evidence type="ECO:0000256" key="6">
    <source>
        <dbReference type="ARBA" id="ARBA00022917"/>
    </source>
</evidence>
<dbReference type="Gene3D" id="3.40.50.620">
    <property type="entry name" value="HUPs"/>
    <property type="match status" value="1"/>
</dbReference>
<keyword evidence="6 11" id="KW-0648">Protein biosynthesis</keyword>
<dbReference type="InterPro" id="IPR054608">
    <property type="entry name" value="SYY-like_C"/>
</dbReference>
<dbReference type="GO" id="GO:0004831">
    <property type="term" value="F:tyrosine-tRNA ligase activity"/>
    <property type="evidence" value="ECO:0007669"/>
    <property type="project" value="UniProtKB-UniRule"/>
</dbReference>
<dbReference type="InterPro" id="IPR002307">
    <property type="entry name" value="Tyr-tRNA-ligase"/>
</dbReference>
<accession>A0A2H0B720</accession>
<dbReference type="InterPro" id="IPR014729">
    <property type="entry name" value="Rossmann-like_a/b/a_fold"/>
</dbReference>
<evidence type="ECO:0000256" key="5">
    <source>
        <dbReference type="ARBA" id="ARBA00022884"/>
    </source>
</evidence>
<evidence type="ECO:0000313" key="14">
    <source>
        <dbReference type="Proteomes" id="UP000229459"/>
    </source>
</evidence>
<evidence type="ECO:0000256" key="7">
    <source>
        <dbReference type="ARBA" id="ARBA00023146"/>
    </source>
</evidence>
<dbReference type="AlphaFoldDB" id="A0A2H0B720"/>
<dbReference type="InterPro" id="IPR036986">
    <property type="entry name" value="S4_RNA-bd_sf"/>
</dbReference>
<dbReference type="SUPFAM" id="SSF52374">
    <property type="entry name" value="Nucleotidylyl transferase"/>
    <property type="match status" value="1"/>
</dbReference>
<evidence type="ECO:0000256" key="3">
    <source>
        <dbReference type="ARBA" id="ARBA00022741"/>
    </source>
</evidence>
<dbReference type="NCBIfam" id="TIGR00234">
    <property type="entry name" value="tyrS"/>
    <property type="match status" value="1"/>
</dbReference>
<dbReference type="Gene3D" id="3.10.290.10">
    <property type="entry name" value="RNA-binding S4 domain"/>
    <property type="match status" value="1"/>
</dbReference>
<name>A0A2H0B720_9BACT</name>
<evidence type="ECO:0000256" key="2">
    <source>
        <dbReference type="ARBA" id="ARBA00022598"/>
    </source>
</evidence>
<reference evidence="13 14" key="1">
    <citation type="submission" date="2017-09" db="EMBL/GenBank/DDBJ databases">
        <title>Depth-based differentiation of microbial function through sediment-hosted aquifers and enrichment of novel symbionts in the deep terrestrial subsurface.</title>
        <authorList>
            <person name="Probst A.J."/>
            <person name="Ladd B."/>
            <person name="Jarett J.K."/>
            <person name="Geller-Mcgrath D.E."/>
            <person name="Sieber C.M."/>
            <person name="Emerson J.B."/>
            <person name="Anantharaman K."/>
            <person name="Thomas B.C."/>
            <person name="Malmstrom R."/>
            <person name="Stieglmeier M."/>
            <person name="Klingl A."/>
            <person name="Woyke T."/>
            <person name="Ryan C.M."/>
            <person name="Banfield J.F."/>
        </authorList>
    </citation>
    <scope>NUCLEOTIDE SEQUENCE [LARGE SCALE GENOMIC DNA]</scope>
    <source>
        <strain evidence="13">CG23_combo_of_CG06-09_8_20_14_all_34_8</strain>
    </source>
</reference>
<dbReference type="GO" id="GO:0005829">
    <property type="term" value="C:cytosol"/>
    <property type="evidence" value="ECO:0007669"/>
    <property type="project" value="TreeGrafter"/>
</dbReference>
<dbReference type="PROSITE" id="PS50889">
    <property type="entry name" value="S4"/>
    <property type="match status" value="1"/>
</dbReference>
<evidence type="ECO:0000256" key="1">
    <source>
        <dbReference type="ARBA" id="ARBA00013160"/>
    </source>
</evidence>
<keyword evidence="7 11" id="KW-0030">Aminoacyl-tRNA synthetase</keyword>
<dbReference type="GO" id="GO:0005524">
    <property type="term" value="F:ATP binding"/>
    <property type="evidence" value="ECO:0007669"/>
    <property type="project" value="UniProtKB-KW"/>
</dbReference>
<dbReference type="Pfam" id="PF00579">
    <property type="entry name" value="tRNA-synt_1b"/>
    <property type="match status" value="1"/>
</dbReference>
<comment type="catalytic activity">
    <reaction evidence="8">
        <text>tRNA(Tyr) + L-tyrosine + ATP = L-tyrosyl-tRNA(Tyr) + AMP + diphosphate + H(+)</text>
        <dbReference type="Rhea" id="RHEA:10220"/>
        <dbReference type="Rhea" id="RHEA-COMP:9706"/>
        <dbReference type="Rhea" id="RHEA-COMP:9707"/>
        <dbReference type="ChEBI" id="CHEBI:15378"/>
        <dbReference type="ChEBI" id="CHEBI:30616"/>
        <dbReference type="ChEBI" id="CHEBI:33019"/>
        <dbReference type="ChEBI" id="CHEBI:58315"/>
        <dbReference type="ChEBI" id="CHEBI:78442"/>
        <dbReference type="ChEBI" id="CHEBI:78536"/>
        <dbReference type="ChEBI" id="CHEBI:456215"/>
        <dbReference type="EC" id="6.1.1.1"/>
    </reaction>
</comment>
<comment type="caution">
    <text evidence="13">The sequence shown here is derived from an EMBL/GenBank/DDBJ whole genome shotgun (WGS) entry which is preliminary data.</text>
</comment>
<keyword evidence="4 11" id="KW-0067">ATP-binding</keyword>
<evidence type="ECO:0000256" key="8">
    <source>
        <dbReference type="ARBA" id="ARBA00048248"/>
    </source>
</evidence>
<dbReference type="EC" id="6.1.1.1" evidence="1 9"/>
<dbReference type="Pfam" id="PF22421">
    <property type="entry name" value="SYY_C-terminal"/>
    <property type="match status" value="1"/>
</dbReference>
<dbReference type="InterPro" id="IPR024088">
    <property type="entry name" value="Tyr-tRNA-ligase_bac-type"/>
</dbReference>
<evidence type="ECO:0000256" key="10">
    <source>
        <dbReference type="PROSITE-ProRule" id="PRU00182"/>
    </source>
</evidence>
<evidence type="ECO:0000256" key="11">
    <source>
        <dbReference type="RuleBase" id="RU363036"/>
    </source>
</evidence>
<keyword evidence="2 11" id="KW-0436">Ligase</keyword>
<dbReference type="GO" id="GO:0006437">
    <property type="term" value="P:tyrosyl-tRNA aminoacylation"/>
    <property type="evidence" value="ECO:0007669"/>
    <property type="project" value="UniProtKB-UniRule"/>
</dbReference>
<dbReference type="SUPFAM" id="SSF55174">
    <property type="entry name" value="Alpha-L RNA-binding motif"/>
    <property type="match status" value="1"/>
</dbReference>
<proteinExistence type="inferred from homology"/>
<evidence type="ECO:0000313" key="13">
    <source>
        <dbReference type="EMBL" id="PIP53446.1"/>
    </source>
</evidence>
<dbReference type="PANTHER" id="PTHR11766">
    <property type="entry name" value="TYROSYL-TRNA SYNTHETASE"/>
    <property type="match status" value="1"/>
</dbReference>
<keyword evidence="5 10" id="KW-0694">RNA-binding</keyword>
<evidence type="ECO:0000259" key="12">
    <source>
        <dbReference type="Pfam" id="PF22421"/>
    </source>
</evidence>